<evidence type="ECO:0000256" key="2">
    <source>
        <dbReference type="ARBA" id="ARBA00022723"/>
    </source>
</evidence>
<evidence type="ECO:0000256" key="3">
    <source>
        <dbReference type="ARBA" id="ARBA00022801"/>
    </source>
</evidence>
<organism evidence="5 6">
    <name type="scientific">Salix viminalis</name>
    <name type="common">Common osier</name>
    <name type="synonym">Basket willow</name>
    <dbReference type="NCBI Taxonomy" id="40686"/>
    <lineage>
        <taxon>Eukaryota</taxon>
        <taxon>Viridiplantae</taxon>
        <taxon>Streptophyta</taxon>
        <taxon>Embryophyta</taxon>
        <taxon>Tracheophyta</taxon>
        <taxon>Spermatophyta</taxon>
        <taxon>Magnoliopsida</taxon>
        <taxon>eudicotyledons</taxon>
        <taxon>Gunneridae</taxon>
        <taxon>Pentapetalae</taxon>
        <taxon>rosids</taxon>
        <taxon>fabids</taxon>
        <taxon>Malpighiales</taxon>
        <taxon>Salicaceae</taxon>
        <taxon>Saliceae</taxon>
        <taxon>Salix</taxon>
    </lineage>
</organism>
<accession>A0A9Q0NQW5</accession>
<keyword evidence="3" id="KW-0378">Hydrolase</keyword>
<comment type="caution">
    <text evidence="5">The sequence shown here is derived from an EMBL/GenBank/DDBJ whole genome shotgun (WGS) entry which is preliminary data.</text>
</comment>
<evidence type="ECO:0000313" key="5">
    <source>
        <dbReference type="EMBL" id="KAJ6674217.1"/>
    </source>
</evidence>
<dbReference type="InterPro" id="IPR023214">
    <property type="entry name" value="HAD_sf"/>
</dbReference>
<dbReference type="PANTHER" id="PTHR20889">
    <property type="entry name" value="PHOSPHATASE, ORPHAN 1, 2"/>
    <property type="match status" value="1"/>
</dbReference>
<dbReference type="InterPro" id="IPR006384">
    <property type="entry name" value="HAD_hydro_PyrdxlP_Pase-like"/>
</dbReference>
<dbReference type="Proteomes" id="UP001151529">
    <property type="component" value="Chromosome 18"/>
</dbReference>
<dbReference type="InterPro" id="IPR036412">
    <property type="entry name" value="HAD-like_sf"/>
</dbReference>
<dbReference type="Gene3D" id="3.40.50.1000">
    <property type="entry name" value="HAD superfamily/HAD-like"/>
    <property type="match status" value="1"/>
</dbReference>
<dbReference type="AlphaFoldDB" id="A0A9Q0NQW5"/>
<comment type="cofactor">
    <cofactor evidence="1">
        <name>Mg(2+)</name>
        <dbReference type="ChEBI" id="CHEBI:18420"/>
    </cofactor>
</comment>
<name>A0A9Q0NQW5_SALVM</name>
<keyword evidence="6" id="KW-1185">Reference proteome</keyword>
<proteinExistence type="predicted"/>
<dbReference type="OrthoDB" id="10267182at2759"/>
<evidence type="ECO:0000256" key="1">
    <source>
        <dbReference type="ARBA" id="ARBA00001946"/>
    </source>
</evidence>
<evidence type="ECO:0000313" key="6">
    <source>
        <dbReference type="Proteomes" id="UP001151529"/>
    </source>
</evidence>
<dbReference type="Pfam" id="PF06888">
    <property type="entry name" value="Put_Phosphatase"/>
    <property type="match status" value="1"/>
</dbReference>
<dbReference type="EMBL" id="JAPFFL010000017">
    <property type="protein sequence ID" value="KAJ6674217.1"/>
    <property type="molecule type" value="Genomic_DNA"/>
</dbReference>
<sequence>MRLVFISCLQYLGSKSHLFLHPNSLSTQKLGFGGGSMERVFVVFDFDKTIIDCDSDNWVVEKLDVHDLFAQLLPSLPWNRLMDKMMTELHSRGKTIQDIAECLKKVPLHPRIISAIQSAHASGCDLRIVSDSNYFFIETILTHNGLMDCFSEINTNPSYVDAEGRLRILQYHDVNKFPSHGCTSCPPNMCKGVVMKRIQASVSSEGEKQFIYVGDGKNDFCPALTLKETDALMPRKNFPLWELICNNKMLVEANIQEWSDWEELETKLLGLTNTIFIEEKCRVRADQLVPVDCKFQTSSVSAPDAFNRNALPVPQ</sequence>
<dbReference type="InterPro" id="IPR016965">
    <property type="entry name" value="Pase_PHOSPHO-typ"/>
</dbReference>
<dbReference type="PANTHER" id="PTHR20889:SF22">
    <property type="entry name" value="INORGANIC PYROPHOSPHATASE 2"/>
    <property type="match status" value="1"/>
</dbReference>
<protein>
    <submittedName>
        <fullName evidence="5">PHOSPHATASE ORPHAN 1 2</fullName>
    </submittedName>
</protein>
<dbReference type="NCBIfam" id="TIGR01488">
    <property type="entry name" value="HAD-SF-IB"/>
    <property type="match status" value="1"/>
</dbReference>
<dbReference type="GO" id="GO:0016791">
    <property type="term" value="F:phosphatase activity"/>
    <property type="evidence" value="ECO:0007669"/>
    <property type="project" value="InterPro"/>
</dbReference>
<gene>
    <name evidence="5" type="ORF">OIU85_013143</name>
</gene>
<dbReference type="GO" id="GO:0046872">
    <property type="term" value="F:metal ion binding"/>
    <property type="evidence" value="ECO:0007669"/>
    <property type="project" value="UniProtKB-KW"/>
</dbReference>
<reference evidence="5 6" key="1">
    <citation type="journal article" date="2023" name="Int. J. Mol. Sci.">
        <title>De Novo Assembly and Annotation of 11 Diverse Shrub Willow (Salix) Genomes Reveals Novel Gene Organization in Sex-Linked Regions.</title>
        <authorList>
            <person name="Hyden B."/>
            <person name="Feng K."/>
            <person name="Yates T.B."/>
            <person name="Jawdy S."/>
            <person name="Cereghino C."/>
            <person name="Smart L.B."/>
            <person name="Muchero W."/>
        </authorList>
    </citation>
    <scope>NUCLEOTIDE SEQUENCE [LARGE SCALE GENOMIC DNA]</scope>
    <source>
        <tissue evidence="5">Shoot tip</tissue>
    </source>
</reference>
<keyword evidence="2" id="KW-0479">Metal-binding</keyword>
<keyword evidence="4" id="KW-0460">Magnesium</keyword>
<dbReference type="NCBIfam" id="TIGR01489">
    <property type="entry name" value="DKMTPPase-SF"/>
    <property type="match status" value="1"/>
</dbReference>
<evidence type="ECO:0000256" key="4">
    <source>
        <dbReference type="ARBA" id="ARBA00022842"/>
    </source>
</evidence>
<dbReference type="SUPFAM" id="SSF56784">
    <property type="entry name" value="HAD-like"/>
    <property type="match status" value="1"/>
</dbReference>